<comment type="caution">
    <text evidence="2">The sequence shown here is derived from an EMBL/GenBank/DDBJ whole genome shotgun (WGS) entry which is preliminary data.</text>
</comment>
<evidence type="ECO:0000313" key="2">
    <source>
        <dbReference type="EMBL" id="KAJ8350370.1"/>
    </source>
</evidence>
<accession>A0A9Q1F3K8</accession>
<organism evidence="2 3">
    <name type="scientific">Synaphobranchus kaupii</name>
    <name type="common">Kaup's arrowtooth eel</name>
    <dbReference type="NCBI Taxonomy" id="118154"/>
    <lineage>
        <taxon>Eukaryota</taxon>
        <taxon>Metazoa</taxon>
        <taxon>Chordata</taxon>
        <taxon>Craniata</taxon>
        <taxon>Vertebrata</taxon>
        <taxon>Euteleostomi</taxon>
        <taxon>Actinopterygii</taxon>
        <taxon>Neopterygii</taxon>
        <taxon>Teleostei</taxon>
        <taxon>Anguilliformes</taxon>
        <taxon>Synaphobranchidae</taxon>
        <taxon>Synaphobranchus</taxon>
    </lineage>
</organism>
<proteinExistence type="predicted"/>
<name>A0A9Q1F3K8_SYNKA</name>
<dbReference type="EMBL" id="JAINUF010000009">
    <property type="protein sequence ID" value="KAJ8350370.1"/>
    <property type="molecule type" value="Genomic_DNA"/>
</dbReference>
<evidence type="ECO:0000256" key="1">
    <source>
        <dbReference type="SAM" id="MobiDB-lite"/>
    </source>
</evidence>
<gene>
    <name evidence="2" type="ORF">SKAU_G00255000</name>
</gene>
<feature type="compositionally biased region" description="Polar residues" evidence="1">
    <location>
        <begin position="58"/>
        <end position="67"/>
    </location>
</feature>
<protein>
    <submittedName>
        <fullName evidence="2">Uncharacterized protein</fullName>
    </submittedName>
</protein>
<dbReference type="AlphaFoldDB" id="A0A9Q1F3K8"/>
<dbReference type="Proteomes" id="UP001152622">
    <property type="component" value="Chromosome 9"/>
</dbReference>
<feature type="region of interest" description="Disordered" evidence="1">
    <location>
        <begin position="58"/>
        <end position="78"/>
    </location>
</feature>
<sequence>MVGESFAFPFPITLEVIPEMSRKQQIACPSPRRNTDQPLERSFTEQLVLLIGQTTFTPDSQSYSTPARASGPTPRGWKPLSDPGEGVLLYLLPLRSSLKTQVAQACTGIPARLDTHPPASQPVLIKNVNRTTARSIRRRKRANTSGETAVTVQFFSFGFCIRTDVNLPRKRAASL</sequence>
<keyword evidence="3" id="KW-1185">Reference proteome</keyword>
<reference evidence="2" key="1">
    <citation type="journal article" date="2023" name="Science">
        <title>Genome structures resolve the early diversification of teleost fishes.</title>
        <authorList>
            <person name="Parey E."/>
            <person name="Louis A."/>
            <person name="Montfort J."/>
            <person name="Bouchez O."/>
            <person name="Roques C."/>
            <person name="Iampietro C."/>
            <person name="Lluch J."/>
            <person name="Castinel A."/>
            <person name="Donnadieu C."/>
            <person name="Desvignes T."/>
            <person name="Floi Bucao C."/>
            <person name="Jouanno E."/>
            <person name="Wen M."/>
            <person name="Mejri S."/>
            <person name="Dirks R."/>
            <person name="Jansen H."/>
            <person name="Henkel C."/>
            <person name="Chen W.J."/>
            <person name="Zahm M."/>
            <person name="Cabau C."/>
            <person name="Klopp C."/>
            <person name="Thompson A.W."/>
            <person name="Robinson-Rechavi M."/>
            <person name="Braasch I."/>
            <person name="Lecointre G."/>
            <person name="Bobe J."/>
            <person name="Postlethwait J.H."/>
            <person name="Berthelot C."/>
            <person name="Roest Crollius H."/>
            <person name="Guiguen Y."/>
        </authorList>
    </citation>
    <scope>NUCLEOTIDE SEQUENCE</scope>
    <source>
        <strain evidence="2">WJC10195</strain>
    </source>
</reference>
<evidence type="ECO:0000313" key="3">
    <source>
        <dbReference type="Proteomes" id="UP001152622"/>
    </source>
</evidence>